<feature type="domain" description="4Fe-4S ferredoxin-type" evidence="4">
    <location>
        <begin position="119"/>
        <end position="149"/>
    </location>
</feature>
<dbReference type="SUPFAM" id="SSF54862">
    <property type="entry name" value="4Fe-4S ferredoxins"/>
    <property type="match status" value="1"/>
</dbReference>
<dbReference type="InterPro" id="IPR050340">
    <property type="entry name" value="Cytosolic_Fe-S_CAF"/>
</dbReference>
<sequence>MRNFENDVQLIKYKVLKQVIKYADEGTLSEKVFDIPKKVIPGPKPMTRCCIYKERAIVSERVKLAMGGNKKNPNVIEVISEACDECPIHRFKVTEACRGCLAHKCKEACPVGAIYIIDRKSYIDHEKCIECGRCKNACPYNAISDVMRPCRKACSASALRIDENKKAVIDNEKCIQCGACVYQCPFGAIMDKSFVVDIINLLKKTKEDKSIRVYAVIAPAISSQFTYAKIEQVVTGIKKLGFYDVVEAALGADMVAETESKELIEKLKDKKFMTTSCCPAFVSYIEKKYPDLKGNMSSTVSPMIAVSRLIKEIDSSAKVVFIGPCTAKKAEIQRDELKGSTDYVMTFEELQAMLDAFEINIEECEETPLNNASFFGRIFARSGGVTEAIKQAIKEENLNVEFKPVVCDGLKECDKALKLGKIGKLNGNFVEGMACVGGCIGGAASLCHGPKDRSEVDKYGNLAIEKNIKESLSVYNTKKVNMHKE</sequence>
<dbReference type="InterPro" id="IPR004108">
    <property type="entry name" value="Fe_hydrogenase_lsu_C"/>
</dbReference>
<evidence type="ECO:0000259" key="4">
    <source>
        <dbReference type="PROSITE" id="PS51379"/>
    </source>
</evidence>
<evidence type="ECO:0000256" key="1">
    <source>
        <dbReference type="ARBA" id="ARBA00022723"/>
    </source>
</evidence>
<name>A0A1T4XZR8_9CLOT</name>
<dbReference type="Pfam" id="PF00037">
    <property type="entry name" value="Fer4"/>
    <property type="match status" value="2"/>
</dbReference>
<accession>A0A1T4XZR8</accession>
<dbReference type="EMBL" id="FUYH01000017">
    <property type="protein sequence ID" value="SKA95052.1"/>
    <property type="molecule type" value="Genomic_DNA"/>
</dbReference>
<dbReference type="InterPro" id="IPR009016">
    <property type="entry name" value="Fe_hydrogenase"/>
</dbReference>
<evidence type="ECO:0000256" key="3">
    <source>
        <dbReference type="ARBA" id="ARBA00023014"/>
    </source>
</evidence>
<reference evidence="6" key="1">
    <citation type="submission" date="2017-02" db="EMBL/GenBank/DDBJ databases">
        <authorList>
            <person name="Varghese N."/>
            <person name="Submissions S."/>
        </authorList>
    </citation>
    <scope>NUCLEOTIDE SEQUENCE [LARGE SCALE GENOMIC DNA]</scope>
    <source>
        <strain evidence="6">USBA 833</strain>
    </source>
</reference>
<dbReference type="Pfam" id="PF02906">
    <property type="entry name" value="Fe_hyd_lg_C"/>
    <property type="match status" value="1"/>
</dbReference>
<evidence type="ECO:0000313" key="6">
    <source>
        <dbReference type="Proteomes" id="UP000190105"/>
    </source>
</evidence>
<feature type="domain" description="4Fe-4S ferredoxin-type" evidence="4">
    <location>
        <begin position="165"/>
        <end position="193"/>
    </location>
</feature>
<dbReference type="PANTHER" id="PTHR11615">
    <property type="entry name" value="NITRATE, FORMATE, IRON DEHYDROGENASE"/>
    <property type="match status" value="1"/>
</dbReference>
<feature type="domain" description="4Fe-4S ferredoxin-type" evidence="4">
    <location>
        <begin position="89"/>
        <end position="118"/>
    </location>
</feature>
<dbReference type="OrthoDB" id="9798098at2"/>
<protein>
    <submittedName>
        <fullName evidence="5">[FeFe] hydrogenase, group B1/B3</fullName>
    </submittedName>
</protein>
<evidence type="ECO:0000256" key="2">
    <source>
        <dbReference type="ARBA" id="ARBA00023004"/>
    </source>
</evidence>
<proteinExistence type="predicted"/>
<dbReference type="GO" id="GO:0046872">
    <property type="term" value="F:metal ion binding"/>
    <property type="evidence" value="ECO:0007669"/>
    <property type="project" value="UniProtKB-KW"/>
</dbReference>
<keyword evidence="3" id="KW-0411">Iron-sulfur</keyword>
<dbReference type="STRING" id="1147123.SAMN05443428_11724"/>
<dbReference type="PROSITE" id="PS00198">
    <property type="entry name" value="4FE4S_FER_1"/>
    <property type="match status" value="1"/>
</dbReference>
<dbReference type="InterPro" id="IPR017900">
    <property type="entry name" value="4Fe4S_Fe_S_CS"/>
</dbReference>
<keyword evidence="1" id="KW-0479">Metal-binding</keyword>
<dbReference type="GO" id="GO:0051536">
    <property type="term" value="F:iron-sulfur cluster binding"/>
    <property type="evidence" value="ECO:0007669"/>
    <property type="project" value="UniProtKB-KW"/>
</dbReference>
<dbReference type="Gene3D" id="3.40.950.10">
    <property type="entry name" value="Fe-only Hydrogenase (Larger Subunit), Chain L, domain 3"/>
    <property type="match status" value="1"/>
</dbReference>
<dbReference type="AlphaFoldDB" id="A0A1T4XZR8"/>
<dbReference type="RefSeq" id="WP_078697134.1">
    <property type="nucleotide sequence ID" value="NZ_FUYH01000017.1"/>
</dbReference>
<dbReference type="Proteomes" id="UP000190105">
    <property type="component" value="Unassembled WGS sequence"/>
</dbReference>
<organism evidence="5 6">
    <name type="scientific">Caloramator quimbayensis</name>
    <dbReference type="NCBI Taxonomy" id="1147123"/>
    <lineage>
        <taxon>Bacteria</taxon>
        <taxon>Bacillati</taxon>
        <taxon>Bacillota</taxon>
        <taxon>Clostridia</taxon>
        <taxon>Eubacteriales</taxon>
        <taxon>Clostridiaceae</taxon>
        <taxon>Caloramator</taxon>
    </lineage>
</organism>
<evidence type="ECO:0000313" key="5">
    <source>
        <dbReference type="EMBL" id="SKA95052.1"/>
    </source>
</evidence>
<dbReference type="SUPFAM" id="SSF53920">
    <property type="entry name" value="Fe-only hydrogenase"/>
    <property type="match status" value="1"/>
</dbReference>
<dbReference type="InterPro" id="IPR027631">
    <property type="entry name" value="Mono_FeFe_hydrog"/>
</dbReference>
<gene>
    <name evidence="5" type="ORF">SAMN05443428_11724</name>
</gene>
<keyword evidence="6" id="KW-1185">Reference proteome</keyword>
<dbReference type="PROSITE" id="PS51379">
    <property type="entry name" value="4FE4S_FER_2"/>
    <property type="match status" value="3"/>
</dbReference>
<keyword evidence="2" id="KW-0408">Iron</keyword>
<dbReference type="InterPro" id="IPR017896">
    <property type="entry name" value="4Fe4S_Fe-S-bd"/>
</dbReference>
<dbReference type="NCBIfam" id="TIGR04105">
    <property type="entry name" value="FeFe_hydrog_B1"/>
    <property type="match status" value="1"/>
</dbReference>
<dbReference type="Gene3D" id="3.30.70.20">
    <property type="match status" value="2"/>
</dbReference>